<evidence type="ECO:0000313" key="3">
    <source>
        <dbReference type="EMBL" id="QUJ76446.1"/>
    </source>
</evidence>
<name>A0A975PMI2_9RHOB</name>
<reference evidence="3" key="1">
    <citation type="submission" date="2021-04" db="EMBL/GenBank/DDBJ databases">
        <title>Complete genome sequence for Sulfitobacter sp. strain JK7-1.</title>
        <authorList>
            <person name="Park S.-J."/>
        </authorList>
    </citation>
    <scope>NUCLEOTIDE SEQUENCE</scope>
    <source>
        <strain evidence="3">JK7-1</strain>
    </source>
</reference>
<protein>
    <recommendedName>
        <fullName evidence="5">MarR family transcriptional regulator</fullName>
    </recommendedName>
</protein>
<evidence type="ECO:0000256" key="1">
    <source>
        <dbReference type="SAM" id="MobiDB-lite"/>
    </source>
</evidence>
<keyword evidence="4" id="KW-1185">Reference proteome</keyword>
<dbReference type="EMBL" id="CP073581">
    <property type="protein sequence ID" value="QUJ76446.1"/>
    <property type="molecule type" value="Genomic_DNA"/>
</dbReference>
<sequence>MRRRSFLAGLGALAGSALVPFARVRAAAVAAPAIPPTARAWATLIVRAQGRSSPAMLARHLGLTPAQANALFSSLLREGVVQAPGAAGIARATAPLQTTGRTATRAAALRARLARAATATQALVKDAPVAQSPVEQDEDQTHAGTDQPLQESAR</sequence>
<proteinExistence type="predicted"/>
<evidence type="ECO:0000313" key="4">
    <source>
        <dbReference type="Proteomes" id="UP000683291"/>
    </source>
</evidence>
<dbReference type="Proteomes" id="UP000683291">
    <property type="component" value="Chromosome 1"/>
</dbReference>
<feature type="region of interest" description="Disordered" evidence="1">
    <location>
        <begin position="124"/>
        <end position="154"/>
    </location>
</feature>
<dbReference type="KEGG" id="sual:KDD17_16435"/>
<evidence type="ECO:0008006" key="5">
    <source>
        <dbReference type="Google" id="ProtNLM"/>
    </source>
</evidence>
<keyword evidence="2" id="KW-0732">Signal</keyword>
<organism evidence="3 4">
    <name type="scientific">Sulfitobacter albidus</name>
    <dbReference type="NCBI Taxonomy" id="2829501"/>
    <lineage>
        <taxon>Bacteria</taxon>
        <taxon>Pseudomonadati</taxon>
        <taxon>Pseudomonadota</taxon>
        <taxon>Alphaproteobacteria</taxon>
        <taxon>Rhodobacterales</taxon>
        <taxon>Roseobacteraceae</taxon>
        <taxon>Sulfitobacter</taxon>
    </lineage>
</organism>
<dbReference type="RefSeq" id="WP_212704644.1">
    <property type="nucleotide sequence ID" value="NZ_CP073581.1"/>
</dbReference>
<dbReference type="AlphaFoldDB" id="A0A975PMI2"/>
<feature type="compositionally biased region" description="Polar residues" evidence="1">
    <location>
        <begin position="142"/>
        <end position="154"/>
    </location>
</feature>
<dbReference type="PROSITE" id="PS51318">
    <property type="entry name" value="TAT"/>
    <property type="match status" value="1"/>
</dbReference>
<gene>
    <name evidence="3" type="ORF">KDD17_16435</name>
</gene>
<dbReference type="InterPro" id="IPR006311">
    <property type="entry name" value="TAT_signal"/>
</dbReference>
<feature type="signal peptide" evidence="2">
    <location>
        <begin position="1"/>
        <end position="22"/>
    </location>
</feature>
<evidence type="ECO:0000256" key="2">
    <source>
        <dbReference type="SAM" id="SignalP"/>
    </source>
</evidence>
<accession>A0A975PMI2</accession>
<feature type="chain" id="PRO_5037363503" description="MarR family transcriptional regulator" evidence="2">
    <location>
        <begin position="23"/>
        <end position="154"/>
    </location>
</feature>